<feature type="domain" description="GFO/IDH/MocA-like oxidoreductase" evidence="3">
    <location>
        <begin position="141"/>
        <end position="207"/>
    </location>
</feature>
<organism evidence="4 5">
    <name type="scientific">Oculimacula yallundae</name>
    <dbReference type="NCBI Taxonomy" id="86028"/>
    <lineage>
        <taxon>Eukaryota</taxon>
        <taxon>Fungi</taxon>
        <taxon>Dikarya</taxon>
        <taxon>Ascomycota</taxon>
        <taxon>Pezizomycotina</taxon>
        <taxon>Leotiomycetes</taxon>
        <taxon>Helotiales</taxon>
        <taxon>Ploettnerulaceae</taxon>
        <taxon>Oculimacula</taxon>
    </lineage>
</organism>
<dbReference type="Gene3D" id="3.40.50.720">
    <property type="entry name" value="NAD(P)-binding Rossmann-like Domain"/>
    <property type="match status" value="1"/>
</dbReference>
<dbReference type="PANTHER" id="PTHR43377">
    <property type="entry name" value="BILIVERDIN REDUCTASE A"/>
    <property type="match status" value="1"/>
</dbReference>
<evidence type="ECO:0000259" key="2">
    <source>
        <dbReference type="Pfam" id="PF01408"/>
    </source>
</evidence>
<dbReference type="InterPro" id="IPR051450">
    <property type="entry name" value="Gfo/Idh/MocA_Oxidoreductases"/>
</dbReference>
<accession>A0ABR4C786</accession>
<reference evidence="4 5" key="1">
    <citation type="journal article" date="2024" name="Commun. Biol.">
        <title>Comparative genomic analysis of thermophilic fungi reveals convergent evolutionary adaptations and gene losses.</title>
        <authorList>
            <person name="Steindorff A.S."/>
            <person name="Aguilar-Pontes M.V."/>
            <person name="Robinson A.J."/>
            <person name="Andreopoulos B."/>
            <person name="LaButti K."/>
            <person name="Kuo A."/>
            <person name="Mondo S."/>
            <person name="Riley R."/>
            <person name="Otillar R."/>
            <person name="Haridas S."/>
            <person name="Lipzen A."/>
            <person name="Grimwood J."/>
            <person name="Schmutz J."/>
            <person name="Clum A."/>
            <person name="Reid I.D."/>
            <person name="Moisan M.C."/>
            <person name="Butler G."/>
            <person name="Nguyen T.T.M."/>
            <person name="Dewar K."/>
            <person name="Conant G."/>
            <person name="Drula E."/>
            <person name="Henrissat B."/>
            <person name="Hansel C."/>
            <person name="Singer S."/>
            <person name="Hutchinson M.I."/>
            <person name="de Vries R.P."/>
            <person name="Natvig D.O."/>
            <person name="Powell A.J."/>
            <person name="Tsang A."/>
            <person name="Grigoriev I.V."/>
        </authorList>
    </citation>
    <scope>NUCLEOTIDE SEQUENCE [LARGE SCALE GENOMIC DNA]</scope>
    <source>
        <strain evidence="4 5">CBS 494.80</strain>
    </source>
</reference>
<sequence length="352" mass="38195">MTSSISSSAPKLNIIVIGGGLIGPRHASSINTLPSAHLLAFIDPVSHGPLTASSLGTQHFPTLDALLNSTTTAKPDAAIICAPNKTHVPIAPELIAAGIHCLVEKPISTSIPEGLELIAAAREKGVKVLVGHHRRFNPYLLAAKKALDENSLGQIVALQGTWCLRKAASYFNDVGEWRRGESGGTILINLVHEVDLLQYLLGPITPVILKFQSGVVGTFVLSDAAPSPWNFEGGTGENPIIPRVEENFGACGFYRIMSTRGSLSVPDLTKWTGDWDQVLKREQLDVEKEIVPFNEQMSHFVRVVRDGERPRCTAEEALSALVVCEAIKEAMRAEMWVDVQDFVVRLRDNGNE</sequence>
<evidence type="ECO:0000313" key="5">
    <source>
        <dbReference type="Proteomes" id="UP001595075"/>
    </source>
</evidence>
<keyword evidence="5" id="KW-1185">Reference proteome</keyword>
<evidence type="ECO:0000256" key="1">
    <source>
        <dbReference type="ARBA" id="ARBA00010928"/>
    </source>
</evidence>
<feature type="domain" description="Gfo/Idh/MocA-like oxidoreductase N-terminal" evidence="2">
    <location>
        <begin position="12"/>
        <end position="132"/>
    </location>
</feature>
<comment type="caution">
    <text evidence="4">The sequence shown here is derived from an EMBL/GenBank/DDBJ whole genome shotgun (WGS) entry which is preliminary data.</text>
</comment>
<comment type="similarity">
    <text evidence="1">Belongs to the Gfo/Idh/MocA family.</text>
</comment>
<dbReference type="Pfam" id="PF22725">
    <property type="entry name" value="GFO_IDH_MocA_C3"/>
    <property type="match status" value="1"/>
</dbReference>
<dbReference type="EMBL" id="JAZHXI010000012">
    <property type="protein sequence ID" value="KAL2065502.1"/>
    <property type="molecule type" value="Genomic_DNA"/>
</dbReference>
<dbReference type="InterPro" id="IPR036291">
    <property type="entry name" value="NAD(P)-bd_dom_sf"/>
</dbReference>
<gene>
    <name evidence="4" type="ORF">VTL71DRAFT_3172</name>
</gene>
<dbReference type="SUPFAM" id="SSF55347">
    <property type="entry name" value="Glyceraldehyde-3-phosphate dehydrogenase-like, C-terminal domain"/>
    <property type="match status" value="1"/>
</dbReference>
<name>A0ABR4C786_9HELO</name>
<dbReference type="Proteomes" id="UP001595075">
    <property type="component" value="Unassembled WGS sequence"/>
</dbReference>
<dbReference type="InterPro" id="IPR000683">
    <property type="entry name" value="Gfo/Idh/MocA-like_OxRdtase_N"/>
</dbReference>
<dbReference type="Gene3D" id="3.30.360.10">
    <property type="entry name" value="Dihydrodipicolinate Reductase, domain 2"/>
    <property type="match status" value="2"/>
</dbReference>
<dbReference type="PANTHER" id="PTHR43377:SF1">
    <property type="entry name" value="BILIVERDIN REDUCTASE A"/>
    <property type="match status" value="1"/>
</dbReference>
<protein>
    <submittedName>
        <fullName evidence="4">Uncharacterized protein</fullName>
    </submittedName>
</protein>
<dbReference type="InterPro" id="IPR055170">
    <property type="entry name" value="GFO_IDH_MocA-like_dom"/>
</dbReference>
<proteinExistence type="inferred from homology"/>
<dbReference type="SUPFAM" id="SSF51735">
    <property type="entry name" value="NAD(P)-binding Rossmann-fold domains"/>
    <property type="match status" value="1"/>
</dbReference>
<evidence type="ECO:0000259" key="3">
    <source>
        <dbReference type="Pfam" id="PF22725"/>
    </source>
</evidence>
<dbReference type="Pfam" id="PF01408">
    <property type="entry name" value="GFO_IDH_MocA"/>
    <property type="match status" value="1"/>
</dbReference>
<evidence type="ECO:0000313" key="4">
    <source>
        <dbReference type="EMBL" id="KAL2065502.1"/>
    </source>
</evidence>